<sequence length="183" mass="19832">AGWIGIENASLLKKAAHLMKRRTATTSFQWVKGHNGILGNEESDKLAKAGAEKDDSDDLPLDIPIGYDLHGAKLASLSQAIAYKGIRARCPPLARHTTERNPQLARTAILNFNKAHMGHGGRTVATPKTPGPKSTSERSWAADSLHPGDKKVGGYVQLMNGSNDKITNRNRNPEKQNYGVICT</sequence>
<feature type="non-terminal residue" evidence="3">
    <location>
        <position position="183"/>
    </location>
</feature>
<name>A0AAD4QI02_9AGAM</name>
<gene>
    <name evidence="3" type="ORF">EDB92DRAFT_1825576</name>
</gene>
<dbReference type="Proteomes" id="UP001201163">
    <property type="component" value="Unassembled WGS sequence"/>
</dbReference>
<dbReference type="GO" id="GO:0004523">
    <property type="term" value="F:RNA-DNA hybrid ribonuclease activity"/>
    <property type="evidence" value="ECO:0007669"/>
    <property type="project" value="InterPro"/>
</dbReference>
<dbReference type="InterPro" id="IPR002156">
    <property type="entry name" value="RNaseH_domain"/>
</dbReference>
<evidence type="ECO:0000256" key="1">
    <source>
        <dbReference type="SAM" id="MobiDB-lite"/>
    </source>
</evidence>
<dbReference type="Pfam" id="PF00075">
    <property type="entry name" value="RNase_H"/>
    <property type="match status" value="1"/>
</dbReference>
<accession>A0AAD4QI02</accession>
<protein>
    <recommendedName>
        <fullName evidence="2">RNase H type-1 domain-containing protein</fullName>
    </recommendedName>
</protein>
<comment type="caution">
    <text evidence="3">The sequence shown here is derived from an EMBL/GenBank/DDBJ whole genome shotgun (WGS) entry which is preliminary data.</text>
</comment>
<dbReference type="Gene3D" id="3.30.420.10">
    <property type="entry name" value="Ribonuclease H-like superfamily/Ribonuclease H"/>
    <property type="match status" value="1"/>
</dbReference>
<evidence type="ECO:0000313" key="4">
    <source>
        <dbReference type="Proteomes" id="UP001201163"/>
    </source>
</evidence>
<evidence type="ECO:0000259" key="2">
    <source>
        <dbReference type="PROSITE" id="PS50879"/>
    </source>
</evidence>
<feature type="region of interest" description="Disordered" evidence="1">
    <location>
        <begin position="117"/>
        <end position="183"/>
    </location>
</feature>
<dbReference type="PROSITE" id="PS50879">
    <property type="entry name" value="RNASE_H_1"/>
    <property type="match status" value="1"/>
</dbReference>
<dbReference type="InterPro" id="IPR036397">
    <property type="entry name" value="RNaseH_sf"/>
</dbReference>
<organism evidence="3 4">
    <name type="scientific">Lactarius akahatsu</name>
    <dbReference type="NCBI Taxonomy" id="416441"/>
    <lineage>
        <taxon>Eukaryota</taxon>
        <taxon>Fungi</taxon>
        <taxon>Dikarya</taxon>
        <taxon>Basidiomycota</taxon>
        <taxon>Agaricomycotina</taxon>
        <taxon>Agaricomycetes</taxon>
        <taxon>Russulales</taxon>
        <taxon>Russulaceae</taxon>
        <taxon>Lactarius</taxon>
    </lineage>
</organism>
<evidence type="ECO:0000313" key="3">
    <source>
        <dbReference type="EMBL" id="KAH9001257.1"/>
    </source>
</evidence>
<dbReference type="EMBL" id="JAKELL010000001">
    <property type="protein sequence ID" value="KAH9001257.1"/>
    <property type="molecule type" value="Genomic_DNA"/>
</dbReference>
<reference evidence="3" key="1">
    <citation type="submission" date="2022-01" db="EMBL/GenBank/DDBJ databases">
        <title>Comparative genomics reveals a dynamic genome evolution in the ectomycorrhizal milk-cap (Lactarius) mushrooms.</title>
        <authorList>
            <consortium name="DOE Joint Genome Institute"/>
            <person name="Lebreton A."/>
            <person name="Tang N."/>
            <person name="Kuo A."/>
            <person name="LaButti K."/>
            <person name="Drula E."/>
            <person name="Barry K."/>
            <person name="Clum A."/>
            <person name="Lipzen A."/>
            <person name="Mousain D."/>
            <person name="Ng V."/>
            <person name="Wang R."/>
            <person name="Wang X."/>
            <person name="Dai Y."/>
            <person name="Henrissat B."/>
            <person name="Grigoriev I.V."/>
            <person name="Guerin-Laguette A."/>
            <person name="Yu F."/>
            <person name="Martin F.M."/>
        </authorList>
    </citation>
    <scope>NUCLEOTIDE SEQUENCE</scope>
    <source>
        <strain evidence="3">QP</strain>
    </source>
</reference>
<dbReference type="GO" id="GO:0003676">
    <property type="term" value="F:nucleic acid binding"/>
    <property type="evidence" value="ECO:0007669"/>
    <property type="project" value="InterPro"/>
</dbReference>
<feature type="domain" description="RNase H type-1" evidence="2">
    <location>
        <begin position="1"/>
        <end position="52"/>
    </location>
</feature>
<dbReference type="InterPro" id="IPR012337">
    <property type="entry name" value="RNaseH-like_sf"/>
</dbReference>
<proteinExistence type="predicted"/>
<keyword evidence="4" id="KW-1185">Reference proteome</keyword>
<dbReference type="SUPFAM" id="SSF53098">
    <property type="entry name" value="Ribonuclease H-like"/>
    <property type="match status" value="1"/>
</dbReference>
<dbReference type="AlphaFoldDB" id="A0AAD4QI02"/>